<protein>
    <recommendedName>
        <fullName evidence="2">Recombinase family protein</fullName>
    </recommendedName>
</protein>
<reference evidence="1" key="1">
    <citation type="journal article" date="2013" name="Environ. Microbiol.">
        <title>Microbiota from the distal guts of lean and obese adolescents exhibit partial functional redundancy besides clear differences in community structure.</title>
        <authorList>
            <person name="Ferrer M."/>
            <person name="Ruiz A."/>
            <person name="Lanza F."/>
            <person name="Haange S.B."/>
            <person name="Oberbach A."/>
            <person name="Till H."/>
            <person name="Bargiela R."/>
            <person name="Campoy C."/>
            <person name="Segura M.T."/>
            <person name="Richter M."/>
            <person name="von Bergen M."/>
            <person name="Seifert J."/>
            <person name="Suarez A."/>
        </authorList>
    </citation>
    <scope>NUCLEOTIDE SEQUENCE</scope>
</reference>
<evidence type="ECO:0008006" key="2">
    <source>
        <dbReference type="Google" id="ProtNLM"/>
    </source>
</evidence>
<name>K1RKF2_9ZZZZ</name>
<dbReference type="EMBL" id="AJWY01014338">
    <property type="protein sequence ID" value="EKC44044.1"/>
    <property type="molecule type" value="Genomic_DNA"/>
</dbReference>
<gene>
    <name evidence="1" type="ORF">LEA_20841</name>
</gene>
<organism evidence="1">
    <name type="scientific">human gut metagenome</name>
    <dbReference type="NCBI Taxonomy" id="408170"/>
    <lineage>
        <taxon>unclassified sequences</taxon>
        <taxon>metagenomes</taxon>
        <taxon>organismal metagenomes</taxon>
    </lineage>
</organism>
<dbReference type="AlphaFoldDB" id="K1RKF2"/>
<sequence length="83" mass="9659">RGLNVEYCFLDTSEDNVIERKAIKQFLDEMQDKNINLVVLRTLDDISNNPIEREAFLTVMNDNGVGIYLFEEGCFAMVNYNFE</sequence>
<comment type="caution">
    <text evidence="1">The sequence shown here is derived from an EMBL/GenBank/DDBJ whole genome shotgun (WGS) entry which is preliminary data.</text>
</comment>
<dbReference type="SUPFAM" id="SSF53041">
    <property type="entry name" value="Resolvase-like"/>
    <property type="match status" value="1"/>
</dbReference>
<dbReference type="GO" id="GO:0003677">
    <property type="term" value="F:DNA binding"/>
    <property type="evidence" value="ECO:0007669"/>
    <property type="project" value="InterPro"/>
</dbReference>
<feature type="non-terminal residue" evidence="1">
    <location>
        <position position="1"/>
    </location>
</feature>
<dbReference type="Gene3D" id="3.40.50.1390">
    <property type="entry name" value="Resolvase, N-terminal catalytic domain"/>
    <property type="match status" value="1"/>
</dbReference>
<proteinExistence type="predicted"/>
<accession>K1RKF2</accession>
<evidence type="ECO:0000313" key="1">
    <source>
        <dbReference type="EMBL" id="EKC44044.1"/>
    </source>
</evidence>
<dbReference type="InterPro" id="IPR036162">
    <property type="entry name" value="Resolvase-like_N_sf"/>
</dbReference>
<dbReference type="GO" id="GO:0000150">
    <property type="term" value="F:DNA strand exchange activity"/>
    <property type="evidence" value="ECO:0007669"/>
    <property type="project" value="InterPro"/>
</dbReference>